<keyword evidence="1" id="KW-0175">Coiled coil</keyword>
<accession>A0ABD4LNP7</accession>
<reference evidence="2 3" key="1">
    <citation type="submission" date="2020-12" db="EMBL/GenBank/DDBJ databases">
        <title>Genome assembly for a thermostable protease producing Bacillus cereus MAKP1 strain isolated from chicken gut.</title>
        <authorList>
            <person name="Malaviya A."/>
        </authorList>
    </citation>
    <scope>NUCLEOTIDE SEQUENCE [LARGE SCALE GENOMIC DNA]</scope>
    <source>
        <strain evidence="2 3">MAKP1</strain>
    </source>
</reference>
<comment type="caution">
    <text evidence="2">The sequence shown here is derived from an EMBL/GenBank/DDBJ whole genome shotgun (WGS) entry which is preliminary data.</text>
</comment>
<protein>
    <submittedName>
        <fullName evidence="2">Uncharacterized protein</fullName>
    </submittedName>
</protein>
<dbReference type="AlphaFoldDB" id="A0ABD4LNP7"/>
<name>A0ABD4LNP7_BACCE</name>
<dbReference type="RefSeq" id="WP_200152661.1">
    <property type="nucleotide sequence ID" value="NZ_JAEFBZ010000007.1"/>
</dbReference>
<gene>
    <name evidence="2" type="ORF">JCR31_28775</name>
</gene>
<feature type="coiled-coil region" evidence="1">
    <location>
        <begin position="14"/>
        <end position="41"/>
    </location>
</feature>
<evidence type="ECO:0000313" key="3">
    <source>
        <dbReference type="Proteomes" id="UP000613452"/>
    </source>
</evidence>
<evidence type="ECO:0000313" key="2">
    <source>
        <dbReference type="EMBL" id="MBK1611829.1"/>
    </source>
</evidence>
<proteinExistence type="predicted"/>
<organism evidence="2 3">
    <name type="scientific">Bacillus cereus</name>
    <dbReference type="NCBI Taxonomy" id="1396"/>
    <lineage>
        <taxon>Bacteria</taxon>
        <taxon>Bacillati</taxon>
        <taxon>Bacillota</taxon>
        <taxon>Bacilli</taxon>
        <taxon>Bacillales</taxon>
        <taxon>Bacillaceae</taxon>
        <taxon>Bacillus</taxon>
        <taxon>Bacillus cereus group</taxon>
    </lineage>
</organism>
<evidence type="ECO:0000256" key="1">
    <source>
        <dbReference type="SAM" id="Coils"/>
    </source>
</evidence>
<dbReference type="EMBL" id="JAEFBZ010000007">
    <property type="protein sequence ID" value="MBK1611829.1"/>
    <property type="molecule type" value="Genomic_DNA"/>
</dbReference>
<dbReference type="Proteomes" id="UP000613452">
    <property type="component" value="Unassembled WGS sequence"/>
</dbReference>
<sequence length="92" mass="10866">MTRTRKLKAMPYELKQKLRQLDKYSKRISRLNQEIMDMVEEHKVPYENLVATASHDELQTEALAYINNAEGDVEVNIKDIEEVFLHFANKED</sequence>